<feature type="region of interest" description="Disordered" evidence="1">
    <location>
        <begin position="1"/>
        <end position="22"/>
    </location>
</feature>
<accession>A0ABQ9NJS7</accession>
<feature type="compositionally biased region" description="Basic and acidic residues" evidence="1">
    <location>
        <begin position="283"/>
        <end position="295"/>
    </location>
</feature>
<gene>
    <name evidence="2" type="ORF">H2201_008336</name>
</gene>
<feature type="region of interest" description="Disordered" evidence="1">
    <location>
        <begin position="253"/>
        <end position="295"/>
    </location>
</feature>
<evidence type="ECO:0000313" key="3">
    <source>
        <dbReference type="Proteomes" id="UP001172684"/>
    </source>
</evidence>
<dbReference type="EMBL" id="JAPDRL010000111">
    <property type="protein sequence ID" value="KAJ9656974.1"/>
    <property type="molecule type" value="Genomic_DNA"/>
</dbReference>
<evidence type="ECO:0000256" key="1">
    <source>
        <dbReference type="SAM" id="MobiDB-lite"/>
    </source>
</evidence>
<comment type="caution">
    <text evidence="2">The sequence shown here is derived from an EMBL/GenBank/DDBJ whole genome shotgun (WGS) entry which is preliminary data.</text>
</comment>
<evidence type="ECO:0000313" key="2">
    <source>
        <dbReference type="EMBL" id="KAJ9656974.1"/>
    </source>
</evidence>
<dbReference type="Proteomes" id="UP001172684">
    <property type="component" value="Unassembled WGS sequence"/>
</dbReference>
<keyword evidence="3" id="KW-1185">Reference proteome</keyword>
<protein>
    <submittedName>
        <fullName evidence="2">Uncharacterized protein</fullName>
    </submittedName>
</protein>
<organism evidence="2 3">
    <name type="scientific">Coniosporium apollinis</name>
    <dbReference type="NCBI Taxonomy" id="61459"/>
    <lineage>
        <taxon>Eukaryota</taxon>
        <taxon>Fungi</taxon>
        <taxon>Dikarya</taxon>
        <taxon>Ascomycota</taxon>
        <taxon>Pezizomycotina</taxon>
        <taxon>Dothideomycetes</taxon>
        <taxon>Dothideomycetes incertae sedis</taxon>
        <taxon>Coniosporium</taxon>
    </lineage>
</organism>
<name>A0ABQ9NJS7_9PEZI</name>
<reference evidence="2" key="1">
    <citation type="submission" date="2022-10" db="EMBL/GenBank/DDBJ databases">
        <title>Culturing micro-colonial fungi from biological soil crusts in the Mojave desert and describing Neophaeococcomyces mojavensis, and introducing the new genera and species Taxawa tesnikishii.</title>
        <authorList>
            <person name="Kurbessoian T."/>
            <person name="Stajich J.E."/>
        </authorList>
    </citation>
    <scope>NUCLEOTIDE SEQUENCE</scope>
    <source>
        <strain evidence="2">TK_1</strain>
    </source>
</reference>
<proteinExistence type="predicted"/>
<sequence length="295" mass="32268">MSRSQQASSPLPSLPSSSTIPSTTIVATVPRIDSTLLTSPGPVNPGLLRNARTLPPLALHLPASHWTVPPNSPPTVVLPPLPLGHYFSLEHYFRSPPSAAIEQARRLPPLVLRAPTPEITWSSLPMFPPPARLHPLEYHLPAEERRPQTFTPEQITAWCQWGSRQRIAAERVESDEFRLPPLENHLPPEQRGPQTYSPEELAACYERDTQQTSVAGWAEAAPAVSDRPLRELRPQPLEPRVVMDGVGNVRRVVEGQGSGRPAREGGVAGVEGGERVGDEEEREVSGSRDGMDVDG</sequence>